<comment type="caution">
    <text evidence="4">The sequence shown here is derived from an EMBL/GenBank/DDBJ whole genome shotgun (WGS) entry which is preliminary data.</text>
</comment>
<organism evidence="4 5">
    <name type="scientific">Nocardiopsis coralli</name>
    <dbReference type="NCBI Taxonomy" id="2772213"/>
    <lineage>
        <taxon>Bacteria</taxon>
        <taxon>Bacillati</taxon>
        <taxon>Actinomycetota</taxon>
        <taxon>Actinomycetes</taxon>
        <taxon>Streptosporangiales</taxon>
        <taxon>Nocardiopsidaceae</taxon>
        <taxon>Nocardiopsis</taxon>
    </lineage>
</organism>
<keyword evidence="1" id="KW-0472">Membrane</keyword>
<dbReference type="PANTHER" id="PTHR46825">
    <property type="entry name" value="D-ALANYL-D-ALANINE-CARBOXYPEPTIDASE/ENDOPEPTIDASE AMPH"/>
    <property type="match status" value="1"/>
</dbReference>
<dbReference type="SUPFAM" id="SSF56601">
    <property type="entry name" value="beta-lactamase/transpeptidase-like"/>
    <property type="match status" value="1"/>
</dbReference>
<evidence type="ECO:0000256" key="2">
    <source>
        <dbReference type="SAM" id="SignalP"/>
    </source>
</evidence>
<reference evidence="4 5" key="1">
    <citation type="submission" date="2020-09" db="EMBL/GenBank/DDBJ databases">
        <title>Diversity and distribution of actinomycetes associated with coral in the coast of Hainan.</title>
        <authorList>
            <person name="Li F."/>
        </authorList>
    </citation>
    <scope>NUCLEOTIDE SEQUENCE [LARGE SCALE GENOMIC DNA]</scope>
    <source>
        <strain evidence="4 5">HNM0947</strain>
    </source>
</reference>
<dbReference type="RefSeq" id="WP_193121318.1">
    <property type="nucleotide sequence ID" value="NZ_JADBGI010000006.1"/>
</dbReference>
<evidence type="ECO:0000259" key="3">
    <source>
        <dbReference type="Pfam" id="PF00144"/>
    </source>
</evidence>
<sequence>MAQRGSRRGTALVAGAVVAVLLTAPAAAAAAAAEGGSDDRPGSLEVDRFVEGHIDRHGLAGVSVAVVRHGEILHAKGYGHGSTGAEVTAHTPMPLASVSKSVTAMAVLRLAEDGDIELDTPVGEYLDGFDPADPRAEEITPRQLLDQTSGITSHGLLSPDRQEITTTEQAADVIAGMELGADPGTQHEYQNGNYWLLARLVETVSGEPFGSYLDREVFRPLGMEDSTSVDTADAFAGVDGTAPGHVDLYGFPVPREEPPDFVAGSGNAVSTAEDMARWLVPHTNGGRSVTGEPFVGVDTLTEALTPSDPAGRYGFGWRHVPGEGRVAHGGALFGHLSYQTVTDDGLGVAVLSNTLTTSYDTAQPLAVGLGDLFEGRSPESPIPYHRIIDAVLAGLTLLSIALGVRRLRLAGVWAERHSDRPTWRLALRLAPRLLPTLLACGFAAAAVAGVAVVGASPRTVAAIAAGTFWPPSFTVWMVVAAAFGLATVALRVHRLRSARSQEPSPEG</sequence>
<feature type="signal peptide" evidence="2">
    <location>
        <begin position="1"/>
        <end position="29"/>
    </location>
</feature>
<feature type="transmembrane region" description="Helical" evidence="1">
    <location>
        <begin position="433"/>
        <end position="453"/>
    </location>
</feature>
<protein>
    <submittedName>
        <fullName evidence="4">Beta-lactamase family protein</fullName>
    </submittedName>
</protein>
<accession>A0ABR9P4C6</accession>
<dbReference type="InterPro" id="IPR050491">
    <property type="entry name" value="AmpC-like"/>
</dbReference>
<dbReference type="InterPro" id="IPR012338">
    <property type="entry name" value="Beta-lactam/transpept-like"/>
</dbReference>
<keyword evidence="5" id="KW-1185">Reference proteome</keyword>
<feature type="domain" description="Beta-lactamase-related" evidence="3">
    <location>
        <begin position="46"/>
        <end position="362"/>
    </location>
</feature>
<proteinExistence type="predicted"/>
<dbReference type="InterPro" id="IPR001466">
    <property type="entry name" value="Beta-lactam-related"/>
</dbReference>
<evidence type="ECO:0000256" key="1">
    <source>
        <dbReference type="SAM" id="Phobius"/>
    </source>
</evidence>
<keyword evidence="2" id="KW-0732">Signal</keyword>
<keyword evidence="1" id="KW-1133">Transmembrane helix</keyword>
<evidence type="ECO:0000313" key="5">
    <source>
        <dbReference type="Proteomes" id="UP000806528"/>
    </source>
</evidence>
<name>A0ABR9P4C6_9ACTN</name>
<dbReference type="Proteomes" id="UP000806528">
    <property type="component" value="Unassembled WGS sequence"/>
</dbReference>
<gene>
    <name evidence="4" type="ORF">IDM40_08105</name>
</gene>
<dbReference type="Gene3D" id="3.40.710.10">
    <property type="entry name" value="DD-peptidase/beta-lactamase superfamily"/>
    <property type="match status" value="1"/>
</dbReference>
<feature type="chain" id="PRO_5047170719" evidence="2">
    <location>
        <begin position="30"/>
        <end position="507"/>
    </location>
</feature>
<dbReference type="Pfam" id="PF00144">
    <property type="entry name" value="Beta-lactamase"/>
    <property type="match status" value="1"/>
</dbReference>
<dbReference type="EMBL" id="JADBGI010000006">
    <property type="protein sequence ID" value="MBE2998665.1"/>
    <property type="molecule type" value="Genomic_DNA"/>
</dbReference>
<evidence type="ECO:0000313" key="4">
    <source>
        <dbReference type="EMBL" id="MBE2998665.1"/>
    </source>
</evidence>
<dbReference type="PANTHER" id="PTHR46825:SF9">
    <property type="entry name" value="BETA-LACTAMASE-RELATED DOMAIN-CONTAINING PROTEIN"/>
    <property type="match status" value="1"/>
</dbReference>
<feature type="transmembrane region" description="Helical" evidence="1">
    <location>
        <begin position="473"/>
        <end position="492"/>
    </location>
</feature>
<feature type="transmembrane region" description="Helical" evidence="1">
    <location>
        <begin position="384"/>
        <end position="404"/>
    </location>
</feature>
<keyword evidence="1" id="KW-0812">Transmembrane</keyword>